<feature type="domain" description="Ionotropic glutamate receptor L-glutamate and glycine-binding" evidence="15">
    <location>
        <begin position="196"/>
        <end position="256"/>
    </location>
</feature>
<evidence type="ECO:0000256" key="10">
    <source>
        <dbReference type="ARBA" id="ARBA00023180"/>
    </source>
</evidence>
<dbReference type="GO" id="GO:0005886">
    <property type="term" value="C:plasma membrane"/>
    <property type="evidence" value="ECO:0007669"/>
    <property type="project" value="UniProtKB-SubCell"/>
</dbReference>
<evidence type="ECO:0000256" key="6">
    <source>
        <dbReference type="ARBA" id="ARBA00022989"/>
    </source>
</evidence>
<evidence type="ECO:0000256" key="1">
    <source>
        <dbReference type="ARBA" id="ARBA00004651"/>
    </source>
</evidence>
<evidence type="ECO:0000256" key="13">
    <source>
        <dbReference type="SAM" id="Phobius"/>
    </source>
</evidence>
<dbReference type="InterPro" id="IPR057074">
    <property type="entry name" value="IR75A_N"/>
</dbReference>
<proteinExistence type="evidence at transcript level"/>
<evidence type="ECO:0000256" key="8">
    <source>
        <dbReference type="ARBA" id="ARBA00023136"/>
    </source>
</evidence>
<evidence type="ECO:0000259" key="14">
    <source>
        <dbReference type="Pfam" id="PF00060"/>
    </source>
</evidence>
<dbReference type="Gene3D" id="1.10.287.70">
    <property type="match status" value="1"/>
</dbReference>
<feature type="domain" description="Ionotropic receptor 75a N-terminal" evidence="16">
    <location>
        <begin position="47"/>
        <end position="168"/>
    </location>
</feature>
<dbReference type="GO" id="GO:0050906">
    <property type="term" value="P:detection of stimulus involved in sensory perception"/>
    <property type="evidence" value="ECO:0007669"/>
    <property type="project" value="UniProtKB-ARBA"/>
</dbReference>
<dbReference type="SUPFAM" id="SSF53850">
    <property type="entry name" value="Periplasmic binding protein-like II"/>
    <property type="match status" value="1"/>
</dbReference>
<evidence type="ECO:0000256" key="3">
    <source>
        <dbReference type="ARBA" id="ARBA00022448"/>
    </source>
</evidence>
<feature type="transmembrane region" description="Helical" evidence="13">
    <location>
        <begin position="363"/>
        <end position="384"/>
    </location>
</feature>
<feature type="domain" description="Ionotropic glutamate receptor C-terminal" evidence="14">
    <location>
        <begin position="289"/>
        <end position="476"/>
    </location>
</feature>
<dbReference type="Gene3D" id="3.40.190.10">
    <property type="entry name" value="Periplasmic binding protein-like II"/>
    <property type="match status" value="1"/>
</dbReference>
<evidence type="ECO:0000313" key="17">
    <source>
        <dbReference type="EMBL" id="ALR72541.1"/>
    </source>
</evidence>
<feature type="transmembrane region" description="Helical" evidence="13">
    <location>
        <begin position="288"/>
        <end position="308"/>
    </location>
</feature>
<dbReference type="EMBL" id="KT381535">
    <property type="protein sequence ID" value="ALR72541.1"/>
    <property type="molecule type" value="mRNA"/>
</dbReference>
<dbReference type="Pfam" id="PF00060">
    <property type="entry name" value="Lig_chan"/>
    <property type="match status" value="1"/>
</dbReference>
<dbReference type="Pfam" id="PF10613">
    <property type="entry name" value="Lig_chan-Glu_bd"/>
    <property type="match status" value="1"/>
</dbReference>
<dbReference type="AlphaFoldDB" id="A0A0S3J2Z8"/>
<dbReference type="FunFam" id="1.10.287.70:FF:000208">
    <property type="entry name" value="Blast:Probable glutamate receptor"/>
    <property type="match status" value="1"/>
</dbReference>
<dbReference type="InterPro" id="IPR001320">
    <property type="entry name" value="Iontro_rcpt_C"/>
</dbReference>
<evidence type="ECO:0000256" key="9">
    <source>
        <dbReference type="ARBA" id="ARBA00023170"/>
    </source>
</evidence>
<evidence type="ECO:0000256" key="7">
    <source>
        <dbReference type="ARBA" id="ARBA00023065"/>
    </source>
</evidence>
<dbReference type="Pfam" id="PF24576">
    <property type="entry name" value="IR75A_N"/>
    <property type="match status" value="1"/>
</dbReference>
<evidence type="ECO:0000256" key="2">
    <source>
        <dbReference type="ARBA" id="ARBA00008685"/>
    </source>
</evidence>
<keyword evidence="4" id="KW-1003">Cell membrane</keyword>
<keyword evidence="8 13" id="KW-0472">Membrane</keyword>
<dbReference type="PANTHER" id="PTHR42643:SF33">
    <property type="entry name" value="GLUTAMATE RECEPTOR 2-LIKE PROTEIN"/>
    <property type="match status" value="1"/>
</dbReference>
<keyword evidence="11" id="KW-1071">Ligand-gated ion channel</keyword>
<keyword evidence="3" id="KW-0813">Transport</keyword>
<reference evidence="17" key="1">
    <citation type="journal article" date="2015" name="BMC Genomics">
        <title>Candidate chemosensory genes identified in Colaphellus bowringi by antennal transcriptome analysis.</title>
        <authorList>
            <person name="Li X.M."/>
            <person name="Zhu X.Y."/>
            <person name="Wang Z.Q."/>
            <person name="Wang Y."/>
            <person name="He P."/>
            <person name="Chen G."/>
            <person name="Sun L."/>
            <person name="Deng D.G."/>
            <person name="Zhang Y.N."/>
        </authorList>
    </citation>
    <scope>NUCLEOTIDE SEQUENCE</scope>
</reference>
<organism evidence="17">
    <name type="scientific">Colaphellus bowringi</name>
    <dbReference type="NCBI Taxonomy" id="561076"/>
    <lineage>
        <taxon>Eukaryota</taxon>
        <taxon>Metazoa</taxon>
        <taxon>Ecdysozoa</taxon>
        <taxon>Arthropoda</taxon>
        <taxon>Hexapoda</taxon>
        <taxon>Insecta</taxon>
        <taxon>Pterygota</taxon>
        <taxon>Neoptera</taxon>
        <taxon>Endopterygota</taxon>
        <taxon>Coleoptera</taxon>
        <taxon>Polyphaga</taxon>
        <taxon>Cucujiformia</taxon>
        <taxon>Chrysomeloidea</taxon>
        <taxon>Chrysomelidae</taxon>
        <taxon>Chrysomelinae</taxon>
        <taxon>Chrysomelini</taxon>
        <taxon>Colaphellus</taxon>
    </lineage>
</organism>
<sequence>MVTEFSCDKLGSFEFLKKLITQGIPTRILLIDKDELSYLFPPNCQIFIVNLQCENSTNILKKANSLKLFSFPFRWIIYHHEPINETIFEESFLSLDILVDSDVTLLEENKNKSVSATKIYKRHRNHPLVIEKMGYWTKTAGLRDDREEKIMVRRRKNLQQIPLNTCIVITHNDSLKHLTDKRDKHIDSIAKVNYVLVEHLSDIVNVTLNYSIQNTWGYKNNKSEWSGMIGELTKNEADIGGTPLFFIIDRVDIIDYIAMTTPTRSKFVFREPKLSYVTNVFTLPFDDYVWASTIALVCIISMVLFIILKWEWKKKDLPSEKDSSNVPELKDSLTDVILFSFGAFCQQGAPSIPFSVPGRITTIILFVSLMFLYTSYSANIVALLQSSSTSIQTLEDLLKSRLQVGVDDTVFNRFYFPNASEAVRRAIYLQKVAPPGKKENFMSIEEGVKRMRQGLFAFHMETGPGYKLVGEMFHESEKCGLKEIQYLQVIDPWLAIQKNSSYKELLKIGLRQIQESGLQTREVSLIYTKKPICTSRGSSFISVGLVDCYPAAVVSAGGAILALIVWILELGLYYRPYMWISVKKVFAKSHEKIPGSIEQWPEWPYLK</sequence>
<evidence type="ECO:0000256" key="12">
    <source>
        <dbReference type="ARBA" id="ARBA00023303"/>
    </source>
</evidence>
<evidence type="ECO:0000259" key="16">
    <source>
        <dbReference type="Pfam" id="PF24576"/>
    </source>
</evidence>
<comment type="similarity">
    <text evidence="2">Belongs to the glutamate-gated ion channel (TC 1.A.10.1) family.</text>
</comment>
<comment type="subcellular location">
    <subcellularLocation>
        <location evidence="1">Cell membrane</location>
        <topology evidence="1">Multi-pass membrane protein</topology>
    </subcellularLocation>
</comment>
<evidence type="ECO:0000259" key="15">
    <source>
        <dbReference type="Pfam" id="PF10613"/>
    </source>
</evidence>
<reference evidence="17" key="2">
    <citation type="submission" date="2015-08" db="EMBL/GenBank/DDBJ databases">
        <authorList>
            <person name="Babu N.S."/>
            <person name="Beckwith C.J."/>
            <person name="Beseler K.G."/>
            <person name="Brison A."/>
            <person name="Carone J.V."/>
            <person name="Caskin T.P."/>
            <person name="Diamond M."/>
            <person name="Durham M.E."/>
            <person name="Foxe J.M."/>
            <person name="Go M."/>
            <person name="Henderson B.A."/>
            <person name="Jones I.B."/>
            <person name="McGettigan J.A."/>
            <person name="Micheletti S.J."/>
            <person name="Nasrallah M.E."/>
            <person name="Ortiz D."/>
            <person name="Piller C.R."/>
            <person name="Privatt S.R."/>
            <person name="Schneider S.L."/>
            <person name="Sharp S."/>
            <person name="Smith T.C."/>
            <person name="Stanton J.D."/>
            <person name="Ullery H.E."/>
            <person name="Wilson R.J."/>
            <person name="Serrano M.G."/>
            <person name="Buck G."/>
            <person name="Lee V."/>
            <person name="Wang Y."/>
            <person name="Carvalho R."/>
            <person name="Voegtly L."/>
            <person name="Shi R."/>
            <person name="Duckworth R."/>
            <person name="Johnson A."/>
            <person name="Loviza R."/>
            <person name="Walstead R."/>
            <person name="Shah Z."/>
            <person name="Kiflezghi M."/>
            <person name="Wade K."/>
            <person name="Ball S.L."/>
            <person name="Bradley K.W."/>
            <person name="Asai D.J."/>
            <person name="Bowman C.A."/>
            <person name="Russell D.A."/>
            <person name="Pope W.H."/>
            <person name="Jacobs-Sera D."/>
            <person name="Hendrix R.W."/>
            <person name="Hatfull G.F."/>
        </authorList>
    </citation>
    <scope>NUCLEOTIDE SEQUENCE</scope>
</reference>
<keyword evidence="5 13" id="KW-0812">Transmembrane</keyword>
<keyword evidence="7" id="KW-0406">Ion transport</keyword>
<evidence type="ECO:0000256" key="11">
    <source>
        <dbReference type="ARBA" id="ARBA00023286"/>
    </source>
</evidence>
<dbReference type="PANTHER" id="PTHR42643">
    <property type="entry name" value="IONOTROPIC RECEPTOR 20A-RELATED"/>
    <property type="match status" value="1"/>
</dbReference>
<dbReference type="InterPro" id="IPR052192">
    <property type="entry name" value="Insect_Ionotropic_Sensory_Rcpt"/>
</dbReference>
<evidence type="ECO:0000256" key="5">
    <source>
        <dbReference type="ARBA" id="ARBA00022692"/>
    </source>
</evidence>
<protein>
    <submittedName>
        <fullName evidence="17">Ionotropic receptor IR2</fullName>
    </submittedName>
</protein>
<name>A0A0S3J2Z8_9CUCU</name>
<dbReference type="FunFam" id="3.40.190.10:FF:000188">
    <property type="entry name" value="Ionotropic receptor 64a"/>
    <property type="match status" value="1"/>
</dbReference>
<keyword evidence="10" id="KW-0325">Glycoprotein</keyword>
<dbReference type="InterPro" id="IPR019594">
    <property type="entry name" value="Glu/Gly-bd"/>
</dbReference>
<keyword evidence="9 17" id="KW-0675">Receptor</keyword>
<dbReference type="GO" id="GO:0015276">
    <property type="term" value="F:ligand-gated monoatomic ion channel activity"/>
    <property type="evidence" value="ECO:0007669"/>
    <property type="project" value="InterPro"/>
</dbReference>
<accession>A0A0S3J2Z8</accession>
<keyword evidence="12" id="KW-0407">Ion channel</keyword>
<feature type="transmembrane region" description="Helical" evidence="13">
    <location>
        <begin position="549"/>
        <end position="574"/>
    </location>
</feature>
<evidence type="ECO:0000256" key="4">
    <source>
        <dbReference type="ARBA" id="ARBA00022475"/>
    </source>
</evidence>
<keyword evidence="6 13" id="KW-1133">Transmembrane helix</keyword>